<organism evidence="3 4">
    <name type="scientific">Actinacidiphila guanduensis</name>
    <dbReference type="NCBI Taxonomy" id="310781"/>
    <lineage>
        <taxon>Bacteria</taxon>
        <taxon>Bacillati</taxon>
        <taxon>Actinomycetota</taxon>
        <taxon>Actinomycetes</taxon>
        <taxon>Kitasatosporales</taxon>
        <taxon>Streptomycetaceae</taxon>
        <taxon>Actinacidiphila</taxon>
    </lineage>
</organism>
<dbReference type="RefSeq" id="WP_093785715.1">
    <property type="nucleotide sequence ID" value="NZ_FNIE01000008.1"/>
</dbReference>
<dbReference type="InterPro" id="IPR002575">
    <property type="entry name" value="Aminoglycoside_PTrfase"/>
</dbReference>
<dbReference type="EMBL" id="FNIE01000008">
    <property type="protein sequence ID" value="SDO21662.1"/>
    <property type="molecule type" value="Genomic_DNA"/>
</dbReference>
<evidence type="ECO:0000313" key="3">
    <source>
        <dbReference type="EMBL" id="SDO21662.1"/>
    </source>
</evidence>
<dbReference type="Proteomes" id="UP000199341">
    <property type="component" value="Unassembled WGS sequence"/>
</dbReference>
<reference evidence="3 4" key="1">
    <citation type="submission" date="2016-10" db="EMBL/GenBank/DDBJ databases">
        <authorList>
            <person name="de Groot N.N."/>
        </authorList>
    </citation>
    <scope>NUCLEOTIDE SEQUENCE [LARGE SCALE GENOMIC DNA]</scope>
    <source>
        <strain evidence="3 4">CGMCC 4.2022</strain>
    </source>
</reference>
<dbReference type="OrthoDB" id="5490445at2"/>
<dbReference type="Gene3D" id="3.90.1200.10">
    <property type="match status" value="1"/>
</dbReference>
<dbReference type="SUPFAM" id="SSF56112">
    <property type="entry name" value="Protein kinase-like (PK-like)"/>
    <property type="match status" value="1"/>
</dbReference>
<feature type="region of interest" description="Disordered" evidence="1">
    <location>
        <begin position="331"/>
        <end position="350"/>
    </location>
</feature>
<dbReference type="Pfam" id="PF01636">
    <property type="entry name" value="APH"/>
    <property type="match status" value="1"/>
</dbReference>
<keyword evidence="3" id="KW-0808">Transferase</keyword>
<keyword evidence="4" id="KW-1185">Reference proteome</keyword>
<evidence type="ECO:0000256" key="1">
    <source>
        <dbReference type="SAM" id="MobiDB-lite"/>
    </source>
</evidence>
<protein>
    <submittedName>
        <fullName evidence="3">Predicted kinase, aminoglycoside phosphotransferase (APT) family</fullName>
    </submittedName>
</protein>
<feature type="domain" description="Aminoglycoside phosphotransferase" evidence="2">
    <location>
        <begin position="25"/>
        <end position="276"/>
    </location>
</feature>
<dbReference type="STRING" id="310781.SAMN05216259_108165"/>
<dbReference type="PANTHER" id="PTHR21310">
    <property type="entry name" value="AMINOGLYCOSIDE PHOSPHOTRANSFERASE-RELATED-RELATED"/>
    <property type="match status" value="1"/>
</dbReference>
<dbReference type="PANTHER" id="PTHR21310:SF15">
    <property type="entry name" value="AMINOGLYCOSIDE PHOSPHOTRANSFERASE DOMAIN-CONTAINING PROTEIN"/>
    <property type="match status" value="1"/>
</dbReference>
<dbReference type="InterPro" id="IPR011009">
    <property type="entry name" value="Kinase-like_dom_sf"/>
</dbReference>
<sequence length="350" mass="36221">MGADKRVAGLMARAGIPADVIVASTPLAGGTYNTLYLADLADGSRLVFKVPPPPHLPRLRYEAELLTGEAQFCAGAAAAGVPAPRVLHAEPKETAEAGAFLVMTHCPGAPWQSVAGEMAPAERDRLRGELGGMVARLHAVRGPGFGYPAGSVAPLTDRWAPAFTAMAAAALEDAERYGAWLPVPVPDIRRTIAAAGASLAEVTVPALVHFDLWPGNVLLDGPAGERGISGLIDGERMFWGDPLADFASLSLFGTDAEDDAAFRAGYTAAGGRIPGGGHAGRRLALYRAYLYLIMLVEVVPRGTAGEHLAWVREFAGAGLSAQLALAAAPESADGVGGGRDGEPDVAESFR</sequence>
<proteinExistence type="predicted"/>
<gene>
    <name evidence="3" type="ORF">SAMN05216259_108165</name>
</gene>
<dbReference type="AlphaFoldDB" id="A0A1H0HR50"/>
<name>A0A1H0HR50_9ACTN</name>
<evidence type="ECO:0000259" key="2">
    <source>
        <dbReference type="Pfam" id="PF01636"/>
    </source>
</evidence>
<feature type="compositionally biased region" description="Basic and acidic residues" evidence="1">
    <location>
        <begin position="339"/>
        <end position="350"/>
    </location>
</feature>
<keyword evidence="3" id="KW-0418">Kinase</keyword>
<accession>A0A1H0HR50</accession>
<evidence type="ECO:0000313" key="4">
    <source>
        <dbReference type="Proteomes" id="UP000199341"/>
    </source>
</evidence>
<dbReference type="InterPro" id="IPR051678">
    <property type="entry name" value="AGP_Transferase"/>
</dbReference>
<dbReference type="GO" id="GO:0016301">
    <property type="term" value="F:kinase activity"/>
    <property type="evidence" value="ECO:0007669"/>
    <property type="project" value="UniProtKB-KW"/>
</dbReference>